<dbReference type="InterPro" id="IPR049326">
    <property type="entry name" value="Rhodopsin_dom_fungi"/>
</dbReference>
<feature type="transmembrane region" description="Helical" evidence="6">
    <location>
        <begin position="20"/>
        <end position="42"/>
    </location>
</feature>
<evidence type="ECO:0000256" key="5">
    <source>
        <dbReference type="ARBA" id="ARBA00038359"/>
    </source>
</evidence>
<reference evidence="8" key="1">
    <citation type="journal article" date="2020" name="Stud. Mycol.">
        <title>101 Dothideomycetes genomes: a test case for predicting lifestyles and emergence of pathogens.</title>
        <authorList>
            <person name="Haridas S."/>
            <person name="Albert R."/>
            <person name="Binder M."/>
            <person name="Bloem J."/>
            <person name="Labutti K."/>
            <person name="Salamov A."/>
            <person name="Andreopoulos B."/>
            <person name="Baker S."/>
            <person name="Barry K."/>
            <person name="Bills G."/>
            <person name="Bluhm B."/>
            <person name="Cannon C."/>
            <person name="Castanera R."/>
            <person name="Culley D."/>
            <person name="Daum C."/>
            <person name="Ezra D."/>
            <person name="Gonzalez J."/>
            <person name="Henrissat B."/>
            <person name="Kuo A."/>
            <person name="Liang C."/>
            <person name="Lipzen A."/>
            <person name="Lutzoni F."/>
            <person name="Magnuson J."/>
            <person name="Mondo S."/>
            <person name="Nolan M."/>
            <person name="Ohm R."/>
            <person name="Pangilinan J."/>
            <person name="Park H.-J."/>
            <person name="Ramirez L."/>
            <person name="Alfaro M."/>
            <person name="Sun H."/>
            <person name="Tritt A."/>
            <person name="Yoshinaga Y."/>
            <person name="Zwiers L.-H."/>
            <person name="Turgeon B."/>
            <person name="Goodwin S."/>
            <person name="Spatafora J."/>
            <person name="Crous P."/>
            <person name="Grigoriev I."/>
        </authorList>
    </citation>
    <scope>NUCLEOTIDE SEQUENCE</scope>
    <source>
        <strain evidence="8">CBS 107.79</strain>
    </source>
</reference>
<feature type="transmembrane region" description="Helical" evidence="6">
    <location>
        <begin position="131"/>
        <end position="152"/>
    </location>
</feature>
<dbReference type="AlphaFoldDB" id="A0A6A5UUG9"/>
<dbReference type="InterPro" id="IPR052337">
    <property type="entry name" value="SAT4-like"/>
</dbReference>
<dbReference type="Proteomes" id="UP000800036">
    <property type="component" value="Unassembled WGS sequence"/>
</dbReference>
<accession>A0A6A5UUG9</accession>
<evidence type="ECO:0000256" key="4">
    <source>
        <dbReference type="ARBA" id="ARBA00023136"/>
    </source>
</evidence>
<evidence type="ECO:0000313" key="9">
    <source>
        <dbReference type="Proteomes" id="UP000800036"/>
    </source>
</evidence>
<evidence type="ECO:0000256" key="6">
    <source>
        <dbReference type="SAM" id="Phobius"/>
    </source>
</evidence>
<keyword evidence="3 6" id="KW-1133">Transmembrane helix</keyword>
<gene>
    <name evidence="8" type="ORF">BU23DRAFT_655316</name>
</gene>
<evidence type="ECO:0000256" key="3">
    <source>
        <dbReference type="ARBA" id="ARBA00022989"/>
    </source>
</evidence>
<evidence type="ECO:0000256" key="1">
    <source>
        <dbReference type="ARBA" id="ARBA00004141"/>
    </source>
</evidence>
<comment type="subcellular location">
    <subcellularLocation>
        <location evidence="1">Membrane</location>
        <topology evidence="1">Multi-pass membrane protein</topology>
    </subcellularLocation>
</comment>
<evidence type="ECO:0000313" key="8">
    <source>
        <dbReference type="EMBL" id="KAF1968843.1"/>
    </source>
</evidence>
<feature type="domain" description="Rhodopsin" evidence="7">
    <location>
        <begin position="40"/>
        <end position="167"/>
    </location>
</feature>
<dbReference type="PANTHER" id="PTHR33048:SF47">
    <property type="entry name" value="INTEGRAL MEMBRANE PROTEIN-RELATED"/>
    <property type="match status" value="1"/>
</dbReference>
<comment type="similarity">
    <text evidence="5">Belongs to the SAT4 family.</text>
</comment>
<feature type="transmembrane region" description="Helical" evidence="6">
    <location>
        <begin position="101"/>
        <end position="119"/>
    </location>
</feature>
<dbReference type="GO" id="GO:0016020">
    <property type="term" value="C:membrane"/>
    <property type="evidence" value="ECO:0007669"/>
    <property type="project" value="UniProtKB-SubCell"/>
</dbReference>
<dbReference type="OrthoDB" id="10017208at2759"/>
<keyword evidence="2 6" id="KW-0812">Transmembrane</keyword>
<keyword evidence="9" id="KW-1185">Reference proteome</keyword>
<feature type="transmembrane region" description="Helical" evidence="6">
    <location>
        <begin position="54"/>
        <end position="81"/>
    </location>
</feature>
<keyword evidence="4 6" id="KW-0472">Membrane</keyword>
<dbReference type="PANTHER" id="PTHR33048">
    <property type="entry name" value="PTH11-LIKE INTEGRAL MEMBRANE PROTEIN (AFU_ORTHOLOGUE AFUA_5G11245)"/>
    <property type="match status" value="1"/>
</dbReference>
<dbReference type="EMBL" id="ML976716">
    <property type="protein sequence ID" value="KAF1968843.1"/>
    <property type="molecule type" value="Genomic_DNA"/>
</dbReference>
<protein>
    <recommendedName>
        <fullName evidence="7">Rhodopsin domain-containing protein</fullName>
    </recommendedName>
</protein>
<organism evidence="8 9">
    <name type="scientific">Bimuria novae-zelandiae CBS 107.79</name>
    <dbReference type="NCBI Taxonomy" id="1447943"/>
    <lineage>
        <taxon>Eukaryota</taxon>
        <taxon>Fungi</taxon>
        <taxon>Dikarya</taxon>
        <taxon>Ascomycota</taxon>
        <taxon>Pezizomycotina</taxon>
        <taxon>Dothideomycetes</taxon>
        <taxon>Pleosporomycetidae</taxon>
        <taxon>Pleosporales</taxon>
        <taxon>Massarineae</taxon>
        <taxon>Didymosphaeriaceae</taxon>
        <taxon>Bimuria</taxon>
    </lineage>
</organism>
<dbReference type="Pfam" id="PF20684">
    <property type="entry name" value="Fung_rhodopsin"/>
    <property type="match status" value="1"/>
</dbReference>
<sequence>MASPPKRSEILSTGLSRLAVNAVVVTTVFTFLGILLAFLRFHARGRAALGKDDYVLMVVLLFLILQMVGVYLHTFLGGQGWSVQDLALHPERITWLLKPELGYTIVIVLIKTSILFPYLRIFGHLKMTKIHIYVLLALSWSWGIGVFFVSVFQCTPIKKAWYPEVPGH</sequence>
<evidence type="ECO:0000256" key="2">
    <source>
        <dbReference type="ARBA" id="ARBA00022692"/>
    </source>
</evidence>
<evidence type="ECO:0000259" key="7">
    <source>
        <dbReference type="Pfam" id="PF20684"/>
    </source>
</evidence>
<proteinExistence type="inferred from homology"/>
<name>A0A6A5UUG9_9PLEO</name>